<protein>
    <submittedName>
        <fullName evidence="1">Uncharacterized protein</fullName>
    </submittedName>
</protein>
<proteinExistence type="predicted"/>
<reference evidence="1" key="1">
    <citation type="submission" date="2014-09" db="EMBL/GenBank/DDBJ databases">
        <authorList>
            <person name="Magalhaes I.L.F."/>
            <person name="Oliveira U."/>
            <person name="Santos F.R."/>
            <person name="Vidigal T.H.D.A."/>
            <person name="Brescovit A.D."/>
            <person name="Santos A.J."/>
        </authorList>
    </citation>
    <scope>NUCLEOTIDE SEQUENCE</scope>
    <source>
        <tissue evidence="1">Shoot tissue taken approximately 20 cm above the soil surface</tissue>
    </source>
</reference>
<organism evidence="1">
    <name type="scientific">Arundo donax</name>
    <name type="common">Giant reed</name>
    <name type="synonym">Donax arundinaceus</name>
    <dbReference type="NCBI Taxonomy" id="35708"/>
    <lineage>
        <taxon>Eukaryota</taxon>
        <taxon>Viridiplantae</taxon>
        <taxon>Streptophyta</taxon>
        <taxon>Embryophyta</taxon>
        <taxon>Tracheophyta</taxon>
        <taxon>Spermatophyta</taxon>
        <taxon>Magnoliopsida</taxon>
        <taxon>Liliopsida</taxon>
        <taxon>Poales</taxon>
        <taxon>Poaceae</taxon>
        <taxon>PACMAD clade</taxon>
        <taxon>Arundinoideae</taxon>
        <taxon>Arundineae</taxon>
        <taxon>Arundo</taxon>
    </lineage>
</organism>
<dbReference type="AlphaFoldDB" id="A0A0A8YQZ0"/>
<name>A0A0A8YQZ0_ARUDO</name>
<reference evidence="1" key="2">
    <citation type="journal article" date="2015" name="Data Brief">
        <title>Shoot transcriptome of the giant reed, Arundo donax.</title>
        <authorList>
            <person name="Barrero R.A."/>
            <person name="Guerrero F.D."/>
            <person name="Moolhuijzen P."/>
            <person name="Goolsby J.A."/>
            <person name="Tidwell J."/>
            <person name="Bellgard S.E."/>
            <person name="Bellgard M.I."/>
        </authorList>
    </citation>
    <scope>NUCLEOTIDE SEQUENCE</scope>
    <source>
        <tissue evidence="1">Shoot tissue taken approximately 20 cm above the soil surface</tissue>
    </source>
</reference>
<evidence type="ECO:0000313" key="1">
    <source>
        <dbReference type="EMBL" id="JAD24797.1"/>
    </source>
</evidence>
<accession>A0A0A8YQZ0</accession>
<dbReference type="EMBL" id="GBRH01273098">
    <property type="protein sequence ID" value="JAD24797.1"/>
    <property type="molecule type" value="Transcribed_RNA"/>
</dbReference>
<sequence length="43" mass="4803">MGVVATSHHSSCTLWIDCTSWSQHERHMRGQGRIPVRVVVGLS</sequence>